<dbReference type="Proteomes" id="UP000502699">
    <property type="component" value="Chromosome"/>
</dbReference>
<reference evidence="7" key="1">
    <citation type="submission" date="2020-01" db="EMBL/GenBank/DDBJ databases">
        <title>Caldichromatium gen. nov., sp. nov., a thermophilic purple sulfur bacterium member of the family Chromatiaceae isolated from Nakabusa hot spring, Japan.</title>
        <authorList>
            <person name="Saini M.K."/>
            <person name="Hanada S."/>
            <person name="Tank M."/>
        </authorList>
    </citation>
    <scope>NUCLEOTIDE SEQUENCE [LARGE SCALE GENOMIC DNA]</scope>
    <source>
        <strain evidence="7">No.7</strain>
    </source>
</reference>
<evidence type="ECO:0000259" key="5">
    <source>
        <dbReference type="Pfam" id="PF24894"/>
    </source>
</evidence>
<evidence type="ECO:0000256" key="1">
    <source>
        <dbReference type="ARBA" id="ARBA00010443"/>
    </source>
</evidence>
<gene>
    <name evidence="6" type="ORF">GWK36_14505</name>
</gene>
<dbReference type="InterPro" id="IPR011004">
    <property type="entry name" value="Trimer_LpxA-like_sf"/>
</dbReference>
<evidence type="ECO:0000313" key="6">
    <source>
        <dbReference type="EMBL" id="QIK39004.1"/>
    </source>
</evidence>
<accession>A0A6G7VG89</accession>
<keyword evidence="4" id="KW-0320">Glycogen biosynthesis</keyword>
<dbReference type="EMBL" id="CP048029">
    <property type="protein sequence ID" value="QIK39004.1"/>
    <property type="molecule type" value="Genomic_DNA"/>
</dbReference>
<dbReference type="Pfam" id="PF24894">
    <property type="entry name" value="Hexapep_GlmU"/>
    <property type="match status" value="1"/>
</dbReference>
<proteinExistence type="inferred from homology"/>
<evidence type="ECO:0000256" key="3">
    <source>
        <dbReference type="ARBA" id="ARBA00022695"/>
    </source>
</evidence>
<keyword evidence="7" id="KW-1185">Reference proteome</keyword>
<dbReference type="PANTHER" id="PTHR43523:SF2">
    <property type="entry name" value="GLUCOSE-1-PHOSPHATE ADENYLYLTRANSFERASE"/>
    <property type="match status" value="1"/>
</dbReference>
<dbReference type="GO" id="GO:0008878">
    <property type="term" value="F:glucose-1-phosphate adenylyltransferase activity"/>
    <property type="evidence" value="ECO:0007669"/>
    <property type="project" value="InterPro"/>
</dbReference>
<dbReference type="GO" id="GO:0005978">
    <property type="term" value="P:glycogen biosynthetic process"/>
    <property type="evidence" value="ECO:0007669"/>
    <property type="project" value="UniProtKB-KW"/>
</dbReference>
<dbReference type="InterPro" id="IPR011831">
    <property type="entry name" value="ADP-Glc_PPase"/>
</dbReference>
<evidence type="ECO:0000256" key="2">
    <source>
        <dbReference type="ARBA" id="ARBA00022679"/>
    </source>
</evidence>
<dbReference type="PANTHER" id="PTHR43523">
    <property type="entry name" value="GLUCOSE-1-PHOSPHATE ADENYLYLTRANSFERASE-RELATED"/>
    <property type="match status" value="1"/>
</dbReference>
<dbReference type="KEGG" id="cjap:GWK36_14505"/>
<dbReference type="InterPro" id="IPR056818">
    <property type="entry name" value="GlmU/GlgC-like_hexapep"/>
</dbReference>
<feature type="domain" description="Glucose-1-phosphate adenylyltransferase/Bifunctional protein GlmU-like C-terminal hexapeptide" evidence="5">
    <location>
        <begin position="127"/>
        <end position="231"/>
    </location>
</feature>
<comment type="similarity">
    <text evidence="1">Belongs to the bacterial/plant glucose-1-phosphate adenylyltransferase family.</text>
</comment>
<evidence type="ECO:0000313" key="7">
    <source>
        <dbReference type="Proteomes" id="UP000502699"/>
    </source>
</evidence>
<dbReference type="AlphaFoldDB" id="A0A6G7VG89"/>
<dbReference type="CDD" id="cd04651">
    <property type="entry name" value="LbH_G1P_AT_C"/>
    <property type="match status" value="1"/>
</dbReference>
<keyword evidence="2" id="KW-0808">Transferase</keyword>
<organism evidence="6 7">
    <name type="scientific">Caldichromatium japonicum</name>
    <dbReference type="NCBI Taxonomy" id="2699430"/>
    <lineage>
        <taxon>Bacteria</taxon>
        <taxon>Pseudomonadati</taxon>
        <taxon>Pseudomonadota</taxon>
        <taxon>Gammaproteobacteria</taxon>
        <taxon>Chromatiales</taxon>
        <taxon>Chromatiaceae</taxon>
        <taxon>Caldichromatium</taxon>
    </lineage>
</organism>
<dbReference type="SUPFAM" id="SSF51161">
    <property type="entry name" value="Trimeric LpxA-like enzymes"/>
    <property type="match status" value="1"/>
</dbReference>
<dbReference type="Gene3D" id="2.160.10.10">
    <property type="entry name" value="Hexapeptide repeat proteins"/>
    <property type="match status" value="1"/>
</dbReference>
<protein>
    <recommendedName>
        <fullName evidence="5">Glucose-1-phosphate adenylyltransferase/Bifunctional protein GlmU-like C-terminal hexapeptide domain-containing protein</fullName>
    </recommendedName>
</protein>
<name>A0A6G7VG89_9GAMM</name>
<evidence type="ECO:0000256" key="4">
    <source>
        <dbReference type="ARBA" id="ARBA00023056"/>
    </source>
</evidence>
<sequence>MRLLSFAARVLLDGSDRVQALSAPGEGEAPDEGEVWETMGVCVFAYERGRGKDRDLAHDLIADHLGLGVFAYRFGETRGRVTPDRFWCDLASIDAYYQANLSLLRPDPPLDLYQPDWIIRTYQGQCPPARTVPGPLSGTEGVFFNSMLAAGTVISGGGVNHSILYPQVKIEDGAIVEDSILFQGVQIGAGAHLRRCIIEKGIAIAPGEQIGLDLKRDRERFLVSPDGVVVVTGDSIGPE</sequence>
<keyword evidence="3" id="KW-0548">Nucleotidyltransferase</keyword>